<proteinExistence type="predicted"/>
<dbReference type="EMBL" id="WIGO01000131">
    <property type="protein sequence ID" value="KAF6827840.1"/>
    <property type="molecule type" value="Genomic_DNA"/>
</dbReference>
<dbReference type="GO" id="GO:0003824">
    <property type="term" value="F:catalytic activity"/>
    <property type="evidence" value="ECO:0007669"/>
    <property type="project" value="InterPro"/>
</dbReference>
<evidence type="ECO:0000313" key="4">
    <source>
        <dbReference type="EMBL" id="KAF6827840.1"/>
    </source>
</evidence>
<dbReference type="Gene3D" id="3.60.10.10">
    <property type="entry name" value="Endonuclease/exonuclease/phosphatase"/>
    <property type="match status" value="1"/>
</dbReference>
<feature type="region of interest" description="Disordered" evidence="1">
    <location>
        <begin position="291"/>
        <end position="358"/>
    </location>
</feature>
<accession>A0A8H6NCS6</accession>
<dbReference type="SUPFAM" id="SSF56219">
    <property type="entry name" value="DNase I-like"/>
    <property type="match status" value="1"/>
</dbReference>
<feature type="non-terminal residue" evidence="4">
    <location>
        <position position="1331"/>
    </location>
</feature>
<dbReference type="InterPro" id="IPR005135">
    <property type="entry name" value="Endo/exonuclease/phosphatase"/>
</dbReference>
<feature type="region of interest" description="Disordered" evidence="1">
    <location>
        <begin position="1071"/>
        <end position="1099"/>
    </location>
</feature>
<dbReference type="Proteomes" id="UP000654918">
    <property type="component" value="Unassembled WGS sequence"/>
</dbReference>
<dbReference type="PANTHER" id="PTHR39596:SF3">
    <property type="entry name" value="HETEROKARYON INCOMPATIBILITY DOMAIN-CONTAINING PROTEIN"/>
    <property type="match status" value="1"/>
</dbReference>
<feature type="region of interest" description="Disordered" evidence="1">
    <location>
        <begin position="1122"/>
        <end position="1153"/>
    </location>
</feature>
<evidence type="ECO:0000259" key="3">
    <source>
        <dbReference type="Pfam" id="PF06985"/>
    </source>
</evidence>
<feature type="domain" description="Endonuclease/exonuclease/phosphatase" evidence="2">
    <location>
        <begin position="48"/>
        <end position="266"/>
    </location>
</feature>
<dbReference type="InterPro" id="IPR036691">
    <property type="entry name" value="Endo/exonu/phosph_ase_sf"/>
</dbReference>
<dbReference type="PANTHER" id="PTHR39596">
    <property type="match status" value="1"/>
</dbReference>
<sequence>HVYDIKARRWQRTIDASHFTHFTQLSGKELEEPTNRPVTGPGRKLSIVTWNVNARADHQDRRLTAIFSRLLEWPPVPDVIFLQEVNMKTFFSAILGDDRIRADWLSSEGDASRWQGREFMTITLLSKECFKLPNPTPGFNPATCILGRVYRIKFSSRCGRDALCAEVLVPSQLSLNYHHVQLLNVHLDSQPPLGDARVIWNRRHHQLFVAAGVLHNKHHGLVAGDFNGMSPEEEKSIEDMRLSDAWKYLHGGDDPGYTWFIEGNTEFLPERRDRVATLGLKVLDIETIHPGNIDDKTTAEKKADNYNPDDNKRVPCSDHSGLSPPPYPEMEHLPLPRDPITGHPDIPLGTHQHHDSEPFDSYPDRHAARVLAARHPHVPTQVDALNGMAAPGAAGIASFQVLDYLQGYLFFSLLGEFLGRADEDGGGEERFDPRLYMTARWGDDGKPTFIGLSTKRLHDDLKALRADGWLASVRRGDERHTHIEECLATAQRTLAGAGDTFPGFMEAYADEMVCLASVGETLDQALQTALSQGPVDDIKPEKLVVHEPAKYDWLPAITPLLDPTSGPTKATMVAAGWCPGDISRLCNSFHSVAALYYFTRFKADPDPTAADLHVDCRDHGCDLRIPAEPHHMSPPGEECGCPGTLSFTEEDLVAIYEKGEIPCFSVGKLEDGSLAVALASVALDEESRRDPRSHYVALSHVWSEGMGNPAGNALPFCQVGYVQYWSRMAYQLAEEKMRDGEGGPEQEELGGGVTMLKNTRDVQVFLWIDTLCCPATPGRGKDLCLSRMRAIYSNASAVLVKSSVLSAESVADIARDTEGGVMDVAARIYLSPWMRRMWTLQEGVLAGASHKVNGTGDRLCFSFRDGLLTLDSVVGLLKQAPAREARLAFRMMAEFRDLSPRMWRFAEEGRAEDPKARELFLPMLVNALKYRGLTVASDEPICLATLLDLRINASRGPVAPLIGDGGREVTHPDDAMCELWRRVEEILTKGGGAGLPSDIIFSQVPRVRVAGFRWAPRTLVQYARHGNLYTTHSSKHPASITEDGFRVWLTGARIACAGDPGAAARVARLLGPTGDESADNDGDDADAGEERPEGDGGAASVARVIIVSMGDRWYAVRVHGSGEGAETGASPRSESDGRSEGASGEPQRGGDLSGLIGSGSVDLIFQPDEEVRGPGLLVSVRNSSSSSPSSDLDSALEGLNLDAAGPRRVRSELPVMIMPVAGPSCVIFGAAQRFIDDSRRAEAAETKLAVNGEEAEDQKAERALLVATAEGLVGSSSELKEALYLNVLSRKSSATDGDALDMFLDFIRQVARCGGVWSGGRYPEDVEWCVD</sequence>
<reference evidence="4" key="1">
    <citation type="journal article" date="2020" name="Phytopathology">
        <title>Genome Sequence Resources of Colletotrichum truncatum, C. plurivorum, C. musicola, and C. sojae: Four Species Pathogenic to Soybean (Glycine max).</title>
        <authorList>
            <person name="Rogerio F."/>
            <person name="Boufleur T.R."/>
            <person name="Ciampi-Guillardi M."/>
            <person name="Sukno S.A."/>
            <person name="Thon M.R."/>
            <person name="Massola Junior N.S."/>
            <person name="Baroncelli R."/>
        </authorList>
    </citation>
    <scope>NUCLEOTIDE SEQUENCE</scope>
    <source>
        <strain evidence="4">LFN00145</strain>
    </source>
</reference>
<dbReference type="Pfam" id="PF03372">
    <property type="entry name" value="Exo_endo_phos"/>
    <property type="match status" value="1"/>
</dbReference>
<name>A0A8H6NCS6_9PEZI</name>
<comment type="caution">
    <text evidence="4">The sequence shown here is derived from an EMBL/GenBank/DDBJ whole genome shotgun (WGS) entry which is preliminary data.</text>
</comment>
<dbReference type="Pfam" id="PF06985">
    <property type="entry name" value="HET"/>
    <property type="match status" value="1"/>
</dbReference>
<evidence type="ECO:0000256" key="1">
    <source>
        <dbReference type="SAM" id="MobiDB-lite"/>
    </source>
</evidence>
<feature type="compositionally biased region" description="Acidic residues" evidence="1">
    <location>
        <begin position="1076"/>
        <end position="1087"/>
    </location>
</feature>
<protein>
    <submittedName>
        <fullName evidence="4">HET domain-containing protein</fullName>
    </submittedName>
</protein>
<gene>
    <name evidence="4" type="ORF">CPLU01_08859</name>
</gene>
<dbReference type="InterPro" id="IPR010730">
    <property type="entry name" value="HET"/>
</dbReference>
<evidence type="ECO:0000259" key="2">
    <source>
        <dbReference type="Pfam" id="PF03372"/>
    </source>
</evidence>
<feature type="compositionally biased region" description="Basic and acidic residues" evidence="1">
    <location>
        <begin position="291"/>
        <end position="316"/>
    </location>
</feature>
<evidence type="ECO:0000313" key="5">
    <source>
        <dbReference type="Proteomes" id="UP000654918"/>
    </source>
</evidence>
<organism evidence="4 5">
    <name type="scientific">Colletotrichum plurivorum</name>
    <dbReference type="NCBI Taxonomy" id="2175906"/>
    <lineage>
        <taxon>Eukaryota</taxon>
        <taxon>Fungi</taxon>
        <taxon>Dikarya</taxon>
        <taxon>Ascomycota</taxon>
        <taxon>Pezizomycotina</taxon>
        <taxon>Sordariomycetes</taxon>
        <taxon>Hypocreomycetidae</taxon>
        <taxon>Glomerellales</taxon>
        <taxon>Glomerellaceae</taxon>
        <taxon>Colletotrichum</taxon>
        <taxon>Colletotrichum orchidearum species complex</taxon>
    </lineage>
</organism>
<keyword evidence="5" id="KW-1185">Reference proteome</keyword>
<feature type="domain" description="Heterokaryon incompatibility" evidence="3">
    <location>
        <begin position="695"/>
        <end position="842"/>
    </location>
</feature>